<evidence type="ECO:0000313" key="1">
    <source>
        <dbReference type="EMBL" id="MDQ0447171.1"/>
    </source>
</evidence>
<dbReference type="InterPro" id="IPR014903">
    <property type="entry name" value="DUF1796"/>
</dbReference>
<sequence>MIDTAGLRSTIGRVGRRFGLPIGRFDTREPGGFNHVSLGCNCQMAHVLKILGLRKWSGPLDWLFSMPGMARDCLADDFATLVDRGQLESIPSSERRGPGIWRGRHRLYRERHGLECVFNHHDPALVPADYTFLTEGVRRLRLALDTPGTKNRLWMMTHLWTPKTTAEEIAGLLRQRPSRNHLTFLQLETGRDRVEIVETLDLAPELRWITVHTPSEPVGLRLADPADDAVLVALIKAEAERSPAILN</sequence>
<accession>A0ABU0HXY8</accession>
<keyword evidence="2" id="KW-1185">Reference proteome</keyword>
<dbReference type="Proteomes" id="UP001231124">
    <property type="component" value="Unassembled WGS sequence"/>
</dbReference>
<comment type="caution">
    <text evidence="1">The sequence shown here is derived from an EMBL/GenBank/DDBJ whole genome shotgun (WGS) entry which is preliminary data.</text>
</comment>
<organism evidence="1 2">
    <name type="scientific">Methylobacterium aerolatum</name>
    <dbReference type="NCBI Taxonomy" id="418708"/>
    <lineage>
        <taxon>Bacteria</taxon>
        <taxon>Pseudomonadati</taxon>
        <taxon>Pseudomonadota</taxon>
        <taxon>Alphaproteobacteria</taxon>
        <taxon>Hyphomicrobiales</taxon>
        <taxon>Methylobacteriaceae</taxon>
        <taxon>Methylobacterium</taxon>
    </lineage>
</organism>
<evidence type="ECO:0008006" key="3">
    <source>
        <dbReference type="Google" id="ProtNLM"/>
    </source>
</evidence>
<dbReference type="Pfam" id="PF08795">
    <property type="entry name" value="DUF1796"/>
    <property type="match status" value="1"/>
</dbReference>
<gene>
    <name evidence="1" type="ORF">QO012_001667</name>
</gene>
<evidence type="ECO:0000313" key="2">
    <source>
        <dbReference type="Proteomes" id="UP001231124"/>
    </source>
</evidence>
<proteinExistence type="predicted"/>
<name>A0ABU0HXY8_9HYPH</name>
<reference evidence="1 2" key="1">
    <citation type="submission" date="2023-07" db="EMBL/GenBank/DDBJ databases">
        <title>Genomic Encyclopedia of Type Strains, Phase IV (KMG-IV): sequencing the most valuable type-strain genomes for metagenomic binning, comparative biology and taxonomic classification.</title>
        <authorList>
            <person name="Goeker M."/>
        </authorList>
    </citation>
    <scope>NUCLEOTIDE SEQUENCE [LARGE SCALE GENOMIC DNA]</scope>
    <source>
        <strain evidence="1 2">DSM 19013</strain>
    </source>
</reference>
<protein>
    <recommendedName>
        <fullName evidence="3">Peptidase</fullName>
    </recommendedName>
</protein>
<dbReference type="RefSeq" id="WP_238207253.1">
    <property type="nucleotide sequence ID" value="NZ_BPQE01000033.1"/>
</dbReference>
<dbReference type="EMBL" id="JAUSVP010000004">
    <property type="protein sequence ID" value="MDQ0447171.1"/>
    <property type="molecule type" value="Genomic_DNA"/>
</dbReference>